<dbReference type="Gene3D" id="3.60.10.10">
    <property type="entry name" value="Endonuclease/exonuclease/phosphatase"/>
    <property type="match status" value="1"/>
</dbReference>
<dbReference type="Proteomes" id="UP001186944">
    <property type="component" value="Unassembled WGS sequence"/>
</dbReference>
<sequence length="314" mass="35112">MTLNRVVVDLKKVFSPGQAYVALSRVTSKAGLYLKSCGTVTFEKKIFADKEVGDKIDNMKKFSAGKAGLATSSEDESGINLILFNVQSLPHNVKQMRTDERFTNSDAIMVTETWLKSEERNDAVQIDHFTFSHQVRYDSYSYSSPVTSKLKESSGGGVGVYIKESSTLKSSKLHHTDIEGMVLKLMEKLQVLVLYRPQAYPISLFLERLANITSILTVKNVPCIVMGDFNENILQNNGKIQSFMISKNFKQVVTSPTTENGTLIDHVYVSENLDVTTSIMPTYYSDHEAVHVHVKIPSNDRNDVSDTDVLRVPL</sequence>
<dbReference type="InterPro" id="IPR005135">
    <property type="entry name" value="Endo/exonuclease/phosphatase"/>
</dbReference>
<dbReference type="PANTHER" id="PTHR47642">
    <property type="entry name" value="ATP-DEPENDENT DNA HELICASE"/>
    <property type="match status" value="1"/>
</dbReference>
<accession>A0AA89C137</accession>
<dbReference type="Pfam" id="PF03372">
    <property type="entry name" value="Exo_endo_phos"/>
    <property type="match status" value="1"/>
</dbReference>
<dbReference type="SUPFAM" id="SSF56219">
    <property type="entry name" value="DNase I-like"/>
    <property type="match status" value="1"/>
</dbReference>
<dbReference type="EMBL" id="VSWD01000004">
    <property type="protein sequence ID" value="KAK3104347.1"/>
    <property type="molecule type" value="Genomic_DNA"/>
</dbReference>
<keyword evidence="3" id="KW-1185">Reference proteome</keyword>
<dbReference type="InterPro" id="IPR051055">
    <property type="entry name" value="PIF1_helicase"/>
</dbReference>
<comment type="caution">
    <text evidence="2">The sequence shown here is derived from an EMBL/GenBank/DDBJ whole genome shotgun (WGS) entry which is preliminary data.</text>
</comment>
<feature type="domain" description="Endonuclease/exonuclease/phosphatase" evidence="1">
    <location>
        <begin position="84"/>
        <end position="287"/>
    </location>
</feature>
<dbReference type="PANTHER" id="PTHR47642:SF3">
    <property type="entry name" value="ATP-DEPENDENT DNA HELICASE"/>
    <property type="match status" value="1"/>
</dbReference>
<organism evidence="2 3">
    <name type="scientific">Pinctada imbricata</name>
    <name type="common">Atlantic pearl-oyster</name>
    <name type="synonym">Pinctada martensii</name>
    <dbReference type="NCBI Taxonomy" id="66713"/>
    <lineage>
        <taxon>Eukaryota</taxon>
        <taxon>Metazoa</taxon>
        <taxon>Spiralia</taxon>
        <taxon>Lophotrochozoa</taxon>
        <taxon>Mollusca</taxon>
        <taxon>Bivalvia</taxon>
        <taxon>Autobranchia</taxon>
        <taxon>Pteriomorphia</taxon>
        <taxon>Pterioida</taxon>
        <taxon>Pterioidea</taxon>
        <taxon>Pteriidae</taxon>
        <taxon>Pinctada</taxon>
    </lineage>
</organism>
<dbReference type="AlphaFoldDB" id="A0AA89C137"/>
<dbReference type="GO" id="GO:0003824">
    <property type="term" value="F:catalytic activity"/>
    <property type="evidence" value="ECO:0007669"/>
    <property type="project" value="InterPro"/>
</dbReference>
<evidence type="ECO:0000259" key="1">
    <source>
        <dbReference type="Pfam" id="PF03372"/>
    </source>
</evidence>
<proteinExistence type="predicted"/>
<evidence type="ECO:0000313" key="2">
    <source>
        <dbReference type="EMBL" id="KAK3104347.1"/>
    </source>
</evidence>
<protein>
    <recommendedName>
        <fullName evidence="1">Endonuclease/exonuclease/phosphatase domain-containing protein</fullName>
    </recommendedName>
</protein>
<name>A0AA89C137_PINIB</name>
<dbReference type="InterPro" id="IPR036691">
    <property type="entry name" value="Endo/exonu/phosph_ase_sf"/>
</dbReference>
<gene>
    <name evidence="2" type="ORF">FSP39_000070</name>
</gene>
<reference evidence="2" key="1">
    <citation type="submission" date="2019-08" db="EMBL/GenBank/DDBJ databases">
        <title>The improved chromosome-level genome for the pearl oyster Pinctada fucata martensii using PacBio sequencing and Hi-C.</title>
        <authorList>
            <person name="Zheng Z."/>
        </authorList>
    </citation>
    <scope>NUCLEOTIDE SEQUENCE</scope>
    <source>
        <strain evidence="2">ZZ-2019</strain>
        <tissue evidence="2">Adductor muscle</tissue>
    </source>
</reference>
<evidence type="ECO:0000313" key="3">
    <source>
        <dbReference type="Proteomes" id="UP001186944"/>
    </source>
</evidence>